<protein>
    <submittedName>
        <fullName evidence="2">GRAM domain-containing protein</fullName>
    </submittedName>
</protein>
<dbReference type="InterPro" id="IPR004182">
    <property type="entry name" value="GRAM"/>
</dbReference>
<dbReference type="EMBL" id="JBHSED010000023">
    <property type="protein sequence ID" value="MFC4304407.1"/>
    <property type="molecule type" value="Genomic_DNA"/>
</dbReference>
<dbReference type="Proteomes" id="UP001595755">
    <property type="component" value="Unassembled WGS sequence"/>
</dbReference>
<gene>
    <name evidence="2" type="ORF">ACFO1S_13345</name>
</gene>
<dbReference type="Pfam" id="PF02893">
    <property type="entry name" value="GRAM"/>
    <property type="match status" value="1"/>
</dbReference>
<feature type="domain" description="GRAM" evidence="1">
    <location>
        <begin position="10"/>
        <end position="85"/>
    </location>
</feature>
<proteinExistence type="predicted"/>
<evidence type="ECO:0000313" key="2">
    <source>
        <dbReference type="EMBL" id="MFC4304407.1"/>
    </source>
</evidence>
<dbReference type="RefSeq" id="WP_204604878.1">
    <property type="nucleotide sequence ID" value="NZ_JBHSED010000023.1"/>
</dbReference>
<keyword evidence="3" id="KW-1185">Reference proteome</keyword>
<evidence type="ECO:0000259" key="1">
    <source>
        <dbReference type="Pfam" id="PF02893"/>
    </source>
</evidence>
<evidence type="ECO:0000313" key="3">
    <source>
        <dbReference type="Proteomes" id="UP001595755"/>
    </source>
</evidence>
<name>A0ABV8SC26_9BACL</name>
<comment type="caution">
    <text evidence="2">The sequence shown here is derived from an EMBL/GenBank/DDBJ whole genome shotgun (WGS) entry which is preliminary data.</text>
</comment>
<sequence length="108" mass="12451">MELRPTEQYILQNAAANLFRGIEGVGGRLDVTNERVIFRPHSLNIQTKILEIDLQEIVKVEKRNTMFVVPNGMKICVTSGKEYKFVVWGRTKLIEQIRNARNHATAKR</sequence>
<dbReference type="Gene3D" id="2.30.29.30">
    <property type="entry name" value="Pleckstrin-homology domain (PH domain)/Phosphotyrosine-binding domain (PTB)"/>
    <property type="match status" value="1"/>
</dbReference>
<dbReference type="InterPro" id="IPR011993">
    <property type="entry name" value="PH-like_dom_sf"/>
</dbReference>
<accession>A0ABV8SC26</accession>
<organism evidence="2 3">
    <name type="scientific">Cohnella boryungensis</name>
    <dbReference type="NCBI Taxonomy" id="768479"/>
    <lineage>
        <taxon>Bacteria</taxon>
        <taxon>Bacillati</taxon>
        <taxon>Bacillota</taxon>
        <taxon>Bacilli</taxon>
        <taxon>Bacillales</taxon>
        <taxon>Paenibacillaceae</taxon>
        <taxon>Cohnella</taxon>
    </lineage>
</organism>
<reference evidence="3" key="1">
    <citation type="journal article" date="2019" name="Int. J. Syst. Evol. Microbiol.">
        <title>The Global Catalogue of Microorganisms (GCM) 10K type strain sequencing project: providing services to taxonomists for standard genome sequencing and annotation.</title>
        <authorList>
            <consortium name="The Broad Institute Genomics Platform"/>
            <consortium name="The Broad Institute Genome Sequencing Center for Infectious Disease"/>
            <person name="Wu L."/>
            <person name="Ma J."/>
        </authorList>
    </citation>
    <scope>NUCLEOTIDE SEQUENCE [LARGE SCALE GENOMIC DNA]</scope>
    <source>
        <strain evidence="3">CGMCC 4.1641</strain>
    </source>
</reference>